<dbReference type="EMBL" id="FQTV01000002">
    <property type="protein sequence ID" value="SHE55715.1"/>
    <property type="molecule type" value="Genomic_DNA"/>
</dbReference>
<protein>
    <submittedName>
        <fullName evidence="10">ABC-2 type transport system permease protein</fullName>
    </submittedName>
</protein>
<evidence type="ECO:0000256" key="5">
    <source>
        <dbReference type="ARBA" id="ARBA00022692"/>
    </source>
</evidence>
<sequence>MLKYLIEKEFKQIRRNSFLPRLIIGYPIIMMLIMPWAANLEIKNINLSIVDNNNTQCSRQLINKAVSSGYFRLTDISSSYSEALKSVEKGESDIIMEIPADFEHNLVKEGNAELLISANTVNGTKGGLGSSYLANIVYDYTSDIRDRIVQPTKGATVIPAIKMVTQSRFNPHLDYKVFMVPALMVMVLTILCGFLPALNIVGEKEKGTIEQINVTPVSKFMFILAKVIPYWIIGFIALTSCFGVAVVVYGITPIGQLSTLYILALLYLFTISGFGLVISNYSETMQQAMFVMFFFMLVLILLSGLFTPINSMPQWAQVVTMFNPLKYFVQIMRAVYLKGSGFAELGVQITALTLFAVFFNSWAILSYRKKS</sequence>
<feature type="transmembrane region" description="Helical" evidence="8">
    <location>
        <begin position="258"/>
        <end position="278"/>
    </location>
</feature>
<dbReference type="RefSeq" id="WP_073398894.1">
    <property type="nucleotide sequence ID" value="NZ_FQTV01000002.1"/>
</dbReference>
<keyword evidence="3" id="KW-0813">Transport</keyword>
<keyword evidence="7 8" id="KW-0472">Membrane</keyword>
<keyword evidence="6 8" id="KW-1133">Transmembrane helix</keyword>
<dbReference type="PANTHER" id="PTHR30294">
    <property type="entry name" value="MEMBRANE COMPONENT OF ABC TRANSPORTER YHHJ-RELATED"/>
    <property type="match status" value="1"/>
</dbReference>
<feature type="transmembrane region" description="Helical" evidence="8">
    <location>
        <begin position="290"/>
        <end position="309"/>
    </location>
</feature>
<keyword evidence="5 8" id="KW-0812">Transmembrane</keyword>
<evidence type="ECO:0000313" key="11">
    <source>
        <dbReference type="Proteomes" id="UP000184509"/>
    </source>
</evidence>
<organism evidence="10 11">
    <name type="scientific">Bacteroides luti</name>
    <dbReference type="NCBI Taxonomy" id="1297750"/>
    <lineage>
        <taxon>Bacteria</taxon>
        <taxon>Pseudomonadati</taxon>
        <taxon>Bacteroidota</taxon>
        <taxon>Bacteroidia</taxon>
        <taxon>Bacteroidales</taxon>
        <taxon>Bacteroidaceae</taxon>
        <taxon>Bacteroides</taxon>
    </lineage>
</organism>
<name>A0A1M4UGC5_9BACE</name>
<gene>
    <name evidence="10" type="ORF">SAMN05444405_10276</name>
</gene>
<dbReference type="GO" id="GO:0005886">
    <property type="term" value="C:plasma membrane"/>
    <property type="evidence" value="ECO:0007669"/>
    <property type="project" value="UniProtKB-SubCell"/>
</dbReference>
<evidence type="ECO:0000256" key="1">
    <source>
        <dbReference type="ARBA" id="ARBA00004651"/>
    </source>
</evidence>
<evidence type="ECO:0000259" key="9">
    <source>
        <dbReference type="PROSITE" id="PS51012"/>
    </source>
</evidence>
<dbReference type="PANTHER" id="PTHR30294:SF29">
    <property type="entry name" value="MULTIDRUG ABC TRANSPORTER PERMEASE YBHS-RELATED"/>
    <property type="match status" value="1"/>
</dbReference>
<evidence type="ECO:0000256" key="2">
    <source>
        <dbReference type="ARBA" id="ARBA00007783"/>
    </source>
</evidence>
<comment type="subcellular location">
    <subcellularLocation>
        <location evidence="1">Cell membrane</location>
        <topology evidence="1">Multi-pass membrane protein</topology>
    </subcellularLocation>
</comment>
<keyword evidence="11" id="KW-1185">Reference proteome</keyword>
<evidence type="ECO:0000256" key="4">
    <source>
        <dbReference type="ARBA" id="ARBA00022475"/>
    </source>
</evidence>
<dbReference type="InterPro" id="IPR013525">
    <property type="entry name" value="ABC2_TM"/>
</dbReference>
<dbReference type="Proteomes" id="UP000184509">
    <property type="component" value="Unassembled WGS sequence"/>
</dbReference>
<feature type="transmembrane region" description="Helical" evidence="8">
    <location>
        <begin position="21"/>
        <end position="38"/>
    </location>
</feature>
<dbReference type="OrthoDB" id="9808686at2"/>
<reference evidence="10 11" key="1">
    <citation type="submission" date="2016-11" db="EMBL/GenBank/DDBJ databases">
        <authorList>
            <person name="Jaros S."/>
            <person name="Januszkiewicz K."/>
            <person name="Wedrychowicz H."/>
        </authorList>
    </citation>
    <scope>NUCLEOTIDE SEQUENCE [LARGE SCALE GENOMIC DNA]</scope>
    <source>
        <strain evidence="10 11">DSM 26991</strain>
    </source>
</reference>
<dbReference type="GO" id="GO:0140359">
    <property type="term" value="F:ABC-type transporter activity"/>
    <property type="evidence" value="ECO:0007669"/>
    <property type="project" value="InterPro"/>
</dbReference>
<feature type="transmembrane region" description="Helical" evidence="8">
    <location>
        <begin position="345"/>
        <end position="365"/>
    </location>
</feature>
<feature type="transmembrane region" description="Helical" evidence="8">
    <location>
        <begin position="178"/>
        <end position="201"/>
    </location>
</feature>
<dbReference type="InterPro" id="IPR051449">
    <property type="entry name" value="ABC-2_transporter_component"/>
</dbReference>
<evidence type="ECO:0000256" key="7">
    <source>
        <dbReference type="ARBA" id="ARBA00023136"/>
    </source>
</evidence>
<evidence type="ECO:0000313" key="10">
    <source>
        <dbReference type="EMBL" id="SHE55715.1"/>
    </source>
</evidence>
<accession>A0A1M4UGC5</accession>
<proteinExistence type="inferred from homology"/>
<evidence type="ECO:0000256" key="3">
    <source>
        <dbReference type="ARBA" id="ARBA00022448"/>
    </source>
</evidence>
<evidence type="ECO:0000256" key="8">
    <source>
        <dbReference type="SAM" id="Phobius"/>
    </source>
</evidence>
<feature type="domain" description="ABC transmembrane type-2" evidence="9">
    <location>
        <begin position="142"/>
        <end position="370"/>
    </location>
</feature>
<evidence type="ECO:0000256" key="6">
    <source>
        <dbReference type="ARBA" id="ARBA00022989"/>
    </source>
</evidence>
<dbReference type="Pfam" id="PF12698">
    <property type="entry name" value="ABC2_membrane_3"/>
    <property type="match status" value="1"/>
</dbReference>
<dbReference type="InterPro" id="IPR047817">
    <property type="entry name" value="ABC2_TM_bact-type"/>
</dbReference>
<comment type="similarity">
    <text evidence="2">Belongs to the ABC-2 integral membrane protein family.</text>
</comment>
<keyword evidence="4" id="KW-1003">Cell membrane</keyword>
<dbReference type="PROSITE" id="PS51012">
    <property type="entry name" value="ABC_TM2"/>
    <property type="match status" value="1"/>
</dbReference>
<dbReference type="AlphaFoldDB" id="A0A1M4UGC5"/>
<feature type="transmembrane region" description="Helical" evidence="8">
    <location>
        <begin position="228"/>
        <end position="252"/>
    </location>
</feature>
<dbReference type="STRING" id="1297750.SAMN05444405_10276"/>
<dbReference type="Gene3D" id="3.40.1710.10">
    <property type="entry name" value="abc type-2 transporter like domain"/>
    <property type="match status" value="1"/>
</dbReference>